<organism evidence="9 10">
    <name type="scientific">Eiseniibacteriota bacterium</name>
    <dbReference type="NCBI Taxonomy" id="2212470"/>
    <lineage>
        <taxon>Bacteria</taxon>
        <taxon>Candidatus Eiseniibacteriota</taxon>
    </lineage>
</organism>
<keyword evidence="2 6" id="KW-0479">Metal-binding</keyword>
<proteinExistence type="inferred from homology"/>
<feature type="domain" description="Peptidase M3A/M3B catalytic" evidence="7">
    <location>
        <begin position="242"/>
        <end position="629"/>
    </location>
</feature>
<comment type="caution">
    <text evidence="9">The sequence shown here is derived from an EMBL/GenBank/DDBJ whole genome shotgun (WGS) entry which is preliminary data.</text>
</comment>
<dbReference type="PANTHER" id="PTHR11804:SF84">
    <property type="entry name" value="SACCHAROLYSIN"/>
    <property type="match status" value="1"/>
</dbReference>
<dbReference type="CDD" id="cd09608">
    <property type="entry name" value="M3B_PepF"/>
    <property type="match status" value="1"/>
</dbReference>
<reference evidence="9 10" key="1">
    <citation type="journal article" date="2019" name="Nat. Microbiol.">
        <title>Mediterranean grassland soil C-N compound turnover is dependent on rainfall and depth, and is mediated by genomically divergent microorganisms.</title>
        <authorList>
            <person name="Diamond S."/>
            <person name="Andeer P.F."/>
            <person name="Li Z."/>
            <person name="Crits-Christoph A."/>
            <person name="Burstein D."/>
            <person name="Anantharaman K."/>
            <person name="Lane K.R."/>
            <person name="Thomas B.C."/>
            <person name="Pan C."/>
            <person name="Northen T.R."/>
            <person name="Banfield J.F."/>
        </authorList>
    </citation>
    <scope>NUCLEOTIDE SEQUENCE [LARGE SCALE GENOMIC DNA]</scope>
    <source>
        <strain evidence="9">WS_3</strain>
    </source>
</reference>
<dbReference type="Pfam" id="PF08439">
    <property type="entry name" value="Peptidase_M3_N"/>
    <property type="match status" value="1"/>
</dbReference>
<accession>A0A538SC83</accession>
<dbReference type="InterPro" id="IPR013647">
    <property type="entry name" value="OligopepF_N_dom"/>
</dbReference>
<dbReference type="EC" id="3.4.24.-" evidence="6"/>
<evidence type="ECO:0000256" key="3">
    <source>
        <dbReference type="ARBA" id="ARBA00022801"/>
    </source>
</evidence>
<dbReference type="Pfam" id="PF01432">
    <property type="entry name" value="Peptidase_M3"/>
    <property type="match status" value="1"/>
</dbReference>
<sequence length="643" mass="72912">MAPSVSWPARPFDLSTRGNLRESALDARVPGPGRDDALAGLRSGGRPEKYRWDLRDLYPSESAWSAAKQSVARRIPLMDRFRGHLGASAESLYAALSFMMDLERDVSRLGTYASQLADEDIRNARHVAMRAEAERLGVEYRTASSFVEPEILSVGADRVLGFLAGDPRLKDYRHHVEDILRHAPHTLGPEEEKIAAEAGLMAGAGETIRGIFKNAEMPYPEVTFSSGERVRMDDAAYTRYRQLPLRADRDSVFRAFWGAHREFQGTLGATLNALLQAHVFDKDVHKFKSCLEAALFGDNIPTRVYTQLISDVHANLPTLHRYLRLRQRMMGLKTLRYEDLYAPIVKEVDMKFTPEEAMKNVLEAVEPLGKDYGETLRNGYESRWIDWMPTTGKASGAYSTGAYGVHPYQLQNFTGLYDEVSTLAHESGHSMHTYLADSHQPYVTHDYATFVAEVASTLNENLLFHHMLDRAQDRATRLFLLGSYLDNLRGTLFRQTMFAEFELEIHERAERGEILTGESLSRLYLDLVRKYYGHARGICLVDSLYGVEWSYIEHFFYDFYVYQYATSIVASTAIANGIREEARLPQPVARRRDAYLAMLASGSSKYPIDLLRDAGVDMTTSAPFRAAMREMNAVMDQMERLLR</sequence>
<evidence type="ECO:0000256" key="4">
    <source>
        <dbReference type="ARBA" id="ARBA00022833"/>
    </source>
</evidence>
<comment type="similarity">
    <text evidence="6">Belongs to the peptidase M3B family.</text>
</comment>
<dbReference type="InterPro" id="IPR001567">
    <property type="entry name" value="Pept_M3A_M3B_dom"/>
</dbReference>
<dbReference type="PANTHER" id="PTHR11804">
    <property type="entry name" value="PROTEASE M3 THIMET OLIGOPEPTIDASE-RELATED"/>
    <property type="match status" value="1"/>
</dbReference>
<keyword evidence="4 6" id="KW-0862">Zinc</keyword>
<dbReference type="AlphaFoldDB" id="A0A538SC83"/>
<gene>
    <name evidence="9" type="primary">pepF</name>
    <name evidence="9" type="ORF">E6K73_10870</name>
</gene>
<dbReference type="GO" id="GO:0004222">
    <property type="term" value="F:metalloendopeptidase activity"/>
    <property type="evidence" value="ECO:0007669"/>
    <property type="project" value="UniProtKB-UniRule"/>
</dbReference>
<evidence type="ECO:0000256" key="5">
    <source>
        <dbReference type="ARBA" id="ARBA00023049"/>
    </source>
</evidence>
<evidence type="ECO:0000259" key="8">
    <source>
        <dbReference type="Pfam" id="PF08439"/>
    </source>
</evidence>
<keyword evidence="1 6" id="KW-0645">Protease</keyword>
<dbReference type="GO" id="GO:0046872">
    <property type="term" value="F:metal ion binding"/>
    <property type="evidence" value="ECO:0007669"/>
    <property type="project" value="UniProtKB-UniRule"/>
</dbReference>
<comment type="function">
    <text evidence="6">Has oligopeptidase activity and degrades a variety of small bioactive peptides.</text>
</comment>
<evidence type="ECO:0000259" key="7">
    <source>
        <dbReference type="Pfam" id="PF01432"/>
    </source>
</evidence>
<comment type="cofactor">
    <cofactor evidence="6">
        <name>Zn(2+)</name>
        <dbReference type="ChEBI" id="CHEBI:29105"/>
    </cofactor>
    <text evidence="6">Binds 1 zinc ion.</text>
</comment>
<keyword evidence="3 6" id="KW-0378">Hydrolase</keyword>
<protein>
    <recommendedName>
        <fullName evidence="6">Oligopeptidase F</fullName>
        <ecNumber evidence="6">3.4.24.-</ecNumber>
    </recommendedName>
</protein>
<dbReference type="Proteomes" id="UP000320184">
    <property type="component" value="Unassembled WGS sequence"/>
</dbReference>
<name>A0A538SC83_UNCEI</name>
<dbReference type="NCBIfam" id="TIGR00181">
    <property type="entry name" value="pepF"/>
    <property type="match status" value="1"/>
</dbReference>
<keyword evidence="5 6" id="KW-0482">Metalloprotease</keyword>
<evidence type="ECO:0000256" key="6">
    <source>
        <dbReference type="RuleBase" id="RU368091"/>
    </source>
</evidence>
<dbReference type="GO" id="GO:0006518">
    <property type="term" value="P:peptide metabolic process"/>
    <property type="evidence" value="ECO:0007669"/>
    <property type="project" value="TreeGrafter"/>
</dbReference>
<evidence type="ECO:0000256" key="1">
    <source>
        <dbReference type="ARBA" id="ARBA00022670"/>
    </source>
</evidence>
<evidence type="ECO:0000256" key="2">
    <source>
        <dbReference type="ARBA" id="ARBA00022723"/>
    </source>
</evidence>
<dbReference type="Gene3D" id="1.20.140.70">
    <property type="entry name" value="Oligopeptidase f, N-terminal domain"/>
    <property type="match status" value="1"/>
</dbReference>
<dbReference type="Gene3D" id="1.10.1370.20">
    <property type="entry name" value="Oligoendopeptidase f, C-terminal domain"/>
    <property type="match status" value="1"/>
</dbReference>
<feature type="domain" description="Oligopeptidase F N-terminal" evidence="8">
    <location>
        <begin position="150"/>
        <end position="217"/>
    </location>
</feature>
<dbReference type="EMBL" id="VBOT01000130">
    <property type="protein sequence ID" value="TMQ48978.1"/>
    <property type="molecule type" value="Genomic_DNA"/>
</dbReference>
<evidence type="ECO:0000313" key="10">
    <source>
        <dbReference type="Proteomes" id="UP000320184"/>
    </source>
</evidence>
<dbReference type="SUPFAM" id="SSF55486">
    <property type="entry name" value="Metalloproteases ('zincins'), catalytic domain"/>
    <property type="match status" value="1"/>
</dbReference>
<dbReference type="InterPro" id="IPR045090">
    <property type="entry name" value="Pept_M3A_M3B"/>
</dbReference>
<dbReference type="InterPro" id="IPR004438">
    <property type="entry name" value="Peptidase_M3B"/>
</dbReference>
<dbReference type="InterPro" id="IPR042088">
    <property type="entry name" value="OligoPept_F_C"/>
</dbReference>
<evidence type="ECO:0000313" key="9">
    <source>
        <dbReference type="EMBL" id="TMQ48978.1"/>
    </source>
</evidence>
<dbReference type="GO" id="GO:0006508">
    <property type="term" value="P:proteolysis"/>
    <property type="evidence" value="ECO:0007669"/>
    <property type="project" value="UniProtKB-KW"/>
</dbReference>